<reference evidence="2 3" key="1">
    <citation type="journal article" date="2019" name="Commun. Biol.">
        <title>The bagworm genome reveals a unique fibroin gene that provides high tensile strength.</title>
        <authorList>
            <person name="Kono N."/>
            <person name="Nakamura H."/>
            <person name="Ohtoshi R."/>
            <person name="Tomita M."/>
            <person name="Numata K."/>
            <person name="Arakawa K."/>
        </authorList>
    </citation>
    <scope>NUCLEOTIDE SEQUENCE [LARGE SCALE GENOMIC DNA]</scope>
</reference>
<dbReference type="OrthoDB" id="421276at2759"/>
<sequence>MRETYFEFKVSGDETLKMRFKIIFSVTTLLGYYSGKVVDLVVQSSYCQSYIYWEDKPKNSTEYLAWKDDPNEEHCMKTHENSAGSMKVEFVKIMLRSDQQHGVQYSNYIGDGDSKTFTTIVNLNPYDDELTVVTSECIGHVQKRMGTVEGISTDDNPKHDNCPEREDSWCKW</sequence>
<dbReference type="EMBL" id="BGZK01000052">
    <property type="protein sequence ID" value="GBP12699.1"/>
    <property type="molecule type" value="Genomic_DNA"/>
</dbReference>
<feature type="domain" description="Mutator-like transposase" evidence="1">
    <location>
        <begin position="26"/>
        <end position="147"/>
    </location>
</feature>
<dbReference type="AlphaFoldDB" id="A0A4C1TDX7"/>
<dbReference type="Proteomes" id="UP000299102">
    <property type="component" value="Unassembled WGS sequence"/>
</dbReference>
<keyword evidence="3" id="KW-1185">Reference proteome</keyword>
<proteinExistence type="predicted"/>
<accession>A0A4C1TDX7</accession>
<gene>
    <name evidence="2" type="ORF">EVAR_10340_1</name>
</gene>
<organism evidence="2 3">
    <name type="scientific">Eumeta variegata</name>
    <name type="common">Bagworm moth</name>
    <name type="synonym">Eumeta japonica</name>
    <dbReference type="NCBI Taxonomy" id="151549"/>
    <lineage>
        <taxon>Eukaryota</taxon>
        <taxon>Metazoa</taxon>
        <taxon>Ecdysozoa</taxon>
        <taxon>Arthropoda</taxon>
        <taxon>Hexapoda</taxon>
        <taxon>Insecta</taxon>
        <taxon>Pterygota</taxon>
        <taxon>Neoptera</taxon>
        <taxon>Endopterygota</taxon>
        <taxon>Lepidoptera</taxon>
        <taxon>Glossata</taxon>
        <taxon>Ditrysia</taxon>
        <taxon>Tineoidea</taxon>
        <taxon>Psychidae</taxon>
        <taxon>Oiketicinae</taxon>
        <taxon>Eumeta</taxon>
    </lineage>
</organism>
<comment type="caution">
    <text evidence="2">The sequence shown here is derived from an EMBL/GenBank/DDBJ whole genome shotgun (WGS) entry which is preliminary data.</text>
</comment>
<name>A0A4C1TDX7_EUMVA</name>
<evidence type="ECO:0000313" key="3">
    <source>
        <dbReference type="Proteomes" id="UP000299102"/>
    </source>
</evidence>
<evidence type="ECO:0000313" key="2">
    <source>
        <dbReference type="EMBL" id="GBP12699.1"/>
    </source>
</evidence>
<dbReference type="InterPro" id="IPR049012">
    <property type="entry name" value="Mutator_transp_dom"/>
</dbReference>
<protein>
    <recommendedName>
        <fullName evidence="1">Mutator-like transposase domain-containing protein</fullName>
    </recommendedName>
</protein>
<evidence type="ECO:0000259" key="1">
    <source>
        <dbReference type="Pfam" id="PF20700"/>
    </source>
</evidence>
<dbReference type="Pfam" id="PF20700">
    <property type="entry name" value="Mutator"/>
    <property type="match status" value="1"/>
</dbReference>